<evidence type="ECO:0000313" key="11">
    <source>
        <dbReference type="EMBL" id="RZT98224.1"/>
    </source>
</evidence>
<feature type="transmembrane region" description="Helical" evidence="9">
    <location>
        <begin position="197"/>
        <end position="225"/>
    </location>
</feature>
<sequence>MPKFVLLWTDIVIQFLVLGVLWQAWRLHRSPEQWRTWRKAFATAPAMAAAIVLGLCLLVAALDSVHFRRALPTANGDAPAFSSKAESVLDLLLARQIAMREASYSRPLAYEGLTMQSVEEDGVVTRSHPRLEFGGAHLKDPATEWRPDVLRRTATGLLGGALFALAFAAVVVGLRARSHAMPFARSAAEVRHNDTDLPVRAALVTVALLALLAGPTMALMDWYHVLGTDRTGNNVLLQALKSLRTAFVIGTLATLATLPLAIVLGVLAGYFKGWVDDAIQYFYTVLSSVPNVLLIAACILMVQVFIDKHPEVFETGAERADIRLLLLCVILGVTGWASLCRLVRAETLKIRELDYVQAATAFGVGPLRIMRRHVLPNVMHLVLITTVLEFSSLILYEAVLSYVGVGVDPSMNSFGGMINLARSEMSRDPVVWWSFAAAFGFMVTLVLAANLFADGVRDAFDPRARAFRPRWSRLARRPAPVAATPVVVAAAERA</sequence>
<keyword evidence="7 9" id="KW-1133">Transmembrane helix</keyword>
<comment type="caution">
    <text evidence="11">The sequence shown here is derived from an EMBL/GenBank/DDBJ whole genome shotgun (WGS) entry which is preliminary data.</text>
</comment>
<dbReference type="Proteomes" id="UP000293671">
    <property type="component" value="Unassembled WGS sequence"/>
</dbReference>
<evidence type="ECO:0000256" key="5">
    <source>
        <dbReference type="ARBA" id="ARBA00022856"/>
    </source>
</evidence>
<feature type="transmembrane region" description="Helical" evidence="9">
    <location>
        <begin position="154"/>
        <end position="176"/>
    </location>
</feature>
<evidence type="ECO:0000256" key="3">
    <source>
        <dbReference type="ARBA" id="ARBA00022475"/>
    </source>
</evidence>
<dbReference type="PANTHER" id="PTHR43386">
    <property type="entry name" value="OLIGOPEPTIDE TRANSPORT SYSTEM PERMEASE PROTEIN APPC"/>
    <property type="match status" value="1"/>
</dbReference>
<dbReference type="AlphaFoldDB" id="A0A4Q7VPP6"/>
<keyword evidence="12" id="KW-1185">Reference proteome</keyword>
<keyword evidence="2 9" id="KW-0813">Transport</keyword>
<dbReference type="GO" id="GO:0055085">
    <property type="term" value="P:transmembrane transport"/>
    <property type="evidence" value="ECO:0007669"/>
    <property type="project" value="InterPro"/>
</dbReference>
<keyword evidence="4 9" id="KW-0812">Transmembrane</keyword>
<feature type="domain" description="ABC transmembrane type-1" evidence="10">
    <location>
        <begin position="243"/>
        <end position="453"/>
    </location>
</feature>
<feature type="transmembrane region" description="Helical" evidence="9">
    <location>
        <begin position="430"/>
        <end position="453"/>
    </location>
</feature>
<feature type="transmembrane region" description="Helical" evidence="9">
    <location>
        <begin position="281"/>
        <end position="302"/>
    </location>
</feature>
<feature type="transmembrane region" description="Helical" evidence="9">
    <location>
        <begin position="245"/>
        <end position="269"/>
    </location>
</feature>
<keyword evidence="5" id="KW-0571">Peptide transport</keyword>
<dbReference type="GO" id="GO:0015833">
    <property type="term" value="P:peptide transport"/>
    <property type="evidence" value="ECO:0007669"/>
    <property type="project" value="UniProtKB-KW"/>
</dbReference>
<dbReference type="InterPro" id="IPR000515">
    <property type="entry name" value="MetI-like"/>
</dbReference>
<evidence type="ECO:0000256" key="6">
    <source>
        <dbReference type="ARBA" id="ARBA00022927"/>
    </source>
</evidence>
<feature type="transmembrane region" description="Helical" evidence="9">
    <location>
        <begin position="40"/>
        <end position="62"/>
    </location>
</feature>
<name>A0A4Q7VPP6_9BURK</name>
<evidence type="ECO:0000256" key="9">
    <source>
        <dbReference type="RuleBase" id="RU363032"/>
    </source>
</evidence>
<dbReference type="PROSITE" id="PS50928">
    <property type="entry name" value="ABC_TM1"/>
    <property type="match status" value="1"/>
</dbReference>
<dbReference type="OrthoDB" id="9783218at2"/>
<keyword evidence="6" id="KW-0653">Protein transport</keyword>
<evidence type="ECO:0000256" key="7">
    <source>
        <dbReference type="ARBA" id="ARBA00022989"/>
    </source>
</evidence>
<accession>A0A4Q7VPP6</accession>
<protein>
    <submittedName>
        <fullName evidence="11">Peptide/nickel transport system permease protein</fullName>
    </submittedName>
</protein>
<evidence type="ECO:0000256" key="2">
    <source>
        <dbReference type="ARBA" id="ARBA00022448"/>
    </source>
</evidence>
<dbReference type="GO" id="GO:0015031">
    <property type="term" value="P:protein transport"/>
    <property type="evidence" value="ECO:0007669"/>
    <property type="project" value="UniProtKB-KW"/>
</dbReference>
<dbReference type="InterPro" id="IPR035906">
    <property type="entry name" value="MetI-like_sf"/>
</dbReference>
<dbReference type="InterPro" id="IPR050366">
    <property type="entry name" value="BP-dependent_transpt_permease"/>
</dbReference>
<dbReference type="SUPFAM" id="SSF161098">
    <property type="entry name" value="MetI-like"/>
    <property type="match status" value="1"/>
</dbReference>
<organism evidence="11 12">
    <name type="scientific">Rivibacter subsaxonicus</name>
    <dbReference type="NCBI Taxonomy" id="457575"/>
    <lineage>
        <taxon>Bacteria</taxon>
        <taxon>Pseudomonadati</taxon>
        <taxon>Pseudomonadota</taxon>
        <taxon>Betaproteobacteria</taxon>
        <taxon>Burkholderiales</taxon>
        <taxon>Rivibacter</taxon>
    </lineage>
</organism>
<evidence type="ECO:0000313" key="12">
    <source>
        <dbReference type="Proteomes" id="UP000293671"/>
    </source>
</evidence>
<dbReference type="PANTHER" id="PTHR43386:SF24">
    <property type="entry name" value="OLIGOPEPTIDE TRANSPORT SYSTEM PERMEASE PROTEIN AMID"/>
    <property type="match status" value="1"/>
</dbReference>
<dbReference type="RefSeq" id="WP_130432759.1">
    <property type="nucleotide sequence ID" value="NZ_SHKP01000006.1"/>
</dbReference>
<reference evidence="11 12" key="1">
    <citation type="submission" date="2019-02" db="EMBL/GenBank/DDBJ databases">
        <title>Genomic Encyclopedia of Type Strains, Phase IV (KMG-IV): sequencing the most valuable type-strain genomes for metagenomic binning, comparative biology and taxonomic classification.</title>
        <authorList>
            <person name="Goeker M."/>
        </authorList>
    </citation>
    <scope>NUCLEOTIDE SEQUENCE [LARGE SCALE GENOMIC DNA]</scope>
    <source>
        <strain evidence="11 12">DSM 19570</strain>
    </source>
</reference>
<keyword evidence="3" id="KW-1003">Cell membrane</keyword>
<comment type="similarity">
    <text evidence="9">Belongs to the binding-protein-dependent transport system permease family.</text>
</comment>
<feature type="transmembrane region" description="Helical" evidence="9">
    <location>
        <begin position="378"/>
        <end position="403"/>
    </location>
</feature>
<dbReference type="GO" id="GO:0005886">
    <property type="term" value="C:plasma membrane"/>
    <property type="evidence" value="ECO:0007669"/>
    <property type="project" value="UniProtKB-SubCell"/>
</dbReference>
<comment type="subcellular location">
    <subcellularLocation>
        <location evidence="1 9">Cell membrane</location>
        <topology evidence="1 9">Multi-pass membrane protein</topology>
    </subcellularLocation>
</comment>
<evidence type="ECO:0000256" key="1">
    <source>
        <dbReference type="ARBA" id="ARBA00004651"/>
    </source>
</evidence>
<evidence type="ECO:0000259" key="10">
    <source>
        <dbReference type="PROSITE" id="PS50928"/>
    </source>
</evidence>
<keyword evidence="8 9" id="KW-0472">Membrane</keyword>
<evidence type="ECO:0000256" key="4">
    <source>
        <dbReference type="ARBA" id="ARBA00022692"/>
    </source>
</evidence>
<dbReference type="Pfam" id="PF00528">
    <property type="entry name" value="BPD_transp_1"/>
    <property type="match status" value="1"/>
</dbReference>
<dbReference type="CDD" id="cd06261">
    <property type="entry name" value="TM_PBP2"/>
    <property type="match status" value="1"/>
</dbReference>
<proteinExistence type="inferred from homology"/>
<evidence type="ECO:0000256" key="8">
    <source>
        <dbReference type="ARBA" id="ARBA00023136"/>
    </source>
</evidence>
<feature type="transmembrane region" description="Helical" evidence="9">
    <location>
        <begin position="322"/>
        <end position="343"/>
    </location>
</feature>
<feature type="transmembrane region" description="Helical" evidence="9">
    <location>
        <begin position="6"/>
        <end position="28"/>
    </location>
</feature>
<dbReference type="Gene3D" id="1.10.3720.10">
    <property type="entry name" value="MetI-like"/>
    <property type="match status" value="1"/>
</dbReference>
<gene>
    <name evidence="11" type="ORF">EV670_2635</name>
</gene>
<dbReference type="EMBL" id="SHKP01000006">
    <property type="protein sequence ID" value="RZT98224.1"/>
    <property type="molecule type" value="Genomic_DNA"/>
</dbReference>